<name>M7BS52_CHEMY</name>
<accession>M7BS52</accession>
<protein>
    <submittedName>
        <fullName evidence="2">Uncharacterized protein</fullName>
    </submittedName>
</protein>
<feature type="region of interest" description="Disordered" evidence="1">
    <location>
        <begin position="19"/>
        <end position="40"/>
    </location>
</feature>
<evidence type="ECO:0000313" key="2">
    <source>
        <dbReference type="EMBL" id="EMP30927.1"/>
    </source>
</evidence>
<dbReference type="Proteomes" id="UP000031443">
    <property type="component" value="Unassembled WGS sequence"/>
</dbReference>
<proteinExistence type="predicted"/>
<sequence length="138" mass="14488">MGLWAKDKHQAMCLPGGFTGTTAVGHPSPTRDLTVGSGSGPRYLPGRSLPEAALAAKEQVVQSSSSDKAVAGPLETGCAPDDFKEHQALLKRVAANLNLQIEDIAEESDSLFNVISFATLARVVLPVHAEVLQIAKSL</sequence>
<evidence type="ECO:0000313" key="3">
    <source>
        <dbReference type="Proteomes" id="UP000031443"/>
    </source>
</evidence>
<keyword evidence="3" id="KW-1185">Reference proteome</keyword>
<dbReference type="AlphaFoldDB" id="M7BS52"/>
<evidence type="ECO:0000256" key="1">
    <source>
        <dbReference type="SAM" id="MobiDB-lite"/>
    </source>
</evidence>
<dbReference type="EMBL" id="KB547574">
    <property type="protein sequence ID" value="EMP30927.1"/>
    <property type="molecule type" value="Genomic_DNA"/>
</dbReference>
<gene>
    <name evidence="2" type="ORF">UY3_11914</name>
</gene>
<organism evidence="2 3">
    <name type="scientific">Chelonia mydas</name>
    <name type="common">Green sea-turtle</name>
    <name type="synonym">Chelonia agassizi</name>
    <dbReference type="NCBI Taxonomy" id="8469"/>
    <lineage>
        <taxon>Eukaryota</taxon>
        <taxon>Metazoa</taxon>
        <taxon>Chordata</taxon>
        <taxon>Craniata</taxon>
        <taxon>Vertebrata</taxon>
        <taxon>Euteleostomi</taxon>
        <taxon>Archelosauria</taxon>
        <taxon>Testudinata</taxon>
        <taxon>Testudines</taxon>
        <taxon>Cryptodira</taxon>
        <taxon>Durocryptodira</taxon>
        <taxon>Americhelydia</taxon>
        <taxon>Chelonioidea</taxon>
        <taxon>Cheloniidae</taxon>
        <taxon>Chelonia</taxon>
    </lineage>
</organism>
<reference evidence="3" key="1">
    <citation type="journal article" date="2013" name="Nat. Genet.">
        <title>The draft genomes of soft-shell turtle and green sea turtle yield insights into the development and evolution of the turtle-specific body plan.</title>
        <authorList>
            <person name="Wang Z."/>
            <person name="Pascual-Anaya J."/>
            <person name="Zadissa A."/>
            <person name="Li W."/>
            <person name="Niimura Y."/>
            <person name="Huang Z."/>
            <person name="Li C."/>
            <person name="White S."/>
            <person name="Xiong Z."/>
            <person name="Fang D."/>
            <person name="Wang B."/>
            <person name="Ming Y."/>
            <person name="Chen Y."/>
            <person name="Zheng Y."/>
            <person name="Kuraku S."/>
            <person name="Pignatelli M."/>
            <person name="Herrero J."/>
            <person name="Beal K."/>
            <person name="Nozawa M."/>
            <person name="Li Q."/>
            <person name="Wang J."/>
            <person name="Zhang H."/>
            <person name="Yu L."/>
            <person name="Shigenobu S."/>
            <person name="Wang J."/>
            <person name="Liu J."/>
            <person name="Flicek P."/>
            <person name="Searle S."/>
            <person name="Wang J."/>
            <person name="Kuratani S."/>
            <person name="Yin Y."/>
            <person name="Aken B."/>
            <person name="Zhang G."/>
            <person name="Irie N."/>
        </authorList>
    </citation>
    <scope>NUCLEOTIDE SEQUENCE [LARGE SCALE GENOMIC DNA]</scope>
</reference>